<dbReference type="InterPro" id="IPR000477">
    <property type="entry name" value="RT_dom"/>
</dbReference>
<proteinExistence type="predicted"/>
<keyword evidence="3" id="KW-1185">Reference proteome</keyword>
<dbReference type="EMBL" id="BAAFJT010000040">
    <property type="protein sequence ID" value="GAB0205403.1"/>
    <property type="molecule type" value="Genomic_DNA"/>
</dbReference>
<dbReference type="CDD" id="cd01650">
    <property type="entry name" value="RT_nLTR_like"/>
    <property type="match status" value="1"/>
</dbReference>
<dbReference type="PANTHER" id="PTHR33332">
    <property type="entry name" value="REVERSE TRANSCRIPTASE DOMAIN-CONTAINING PROTEIN"/>
    <property type="match status" value="1"/>
</dbReference>
<dbReference type="Pfam" id="PF00078">
    <property type="entry name" value="RVT_1"/>
    <property type="match status" value="1"/>
</dbReference>
<name>A0ABC9Y5T0_GRUJA</name>
<dbReference type="AlphaFoldDB" id="A0ABC9Y5T0"/>
<evidence type="ECO:0000259" key="1">
    <source>
        <dbReference type="PROSITE" id="PS50878"/>
    </source>
</evidence>
<dbReference type="InterPro" id="IPR043502">
    <property type="entry name" value="DNA/RNA_pol_sf"/>
</dbReference>
<dbReference type="SUPFAM" id="SSF56672">
    <property type="entry name" value="DNA/RNA polymerases"/>
    <property type="match status" value="1"/>
</dbReference>
<organism evidence="2 3">
    <name type="scientific">Grus japonensis</name>
    <name type="common">Japanese crane</name>
    <name type="synonym">Red-crowned crane</name>
    <dbReference type="NCBI Taxonomy" id="30415"/>
    <lineage>
        <taxon>Eukaryota</taxon>
        <taxon>Metazoa</taxon>
        <taxon>Chordata</taxon>
        <taxon>Craniata</taxon>
        <taxon>Vertebrata</taxon>
        <taxon>Euteleostomi</taxon>
        <taxon>Archelosauria</taxon>
        <taxon>Archosauria</taxon>
        <taxon>Dinosauria</taxon>
        <taxon>Saurischia</taxon>
        <taxon>Theropoda</taxon>
        <taxon>Coelurosauria</taxon>
        <taxon>Aves</taxon>
        <taxon>Neognathae</taxon>
        <taxon>Neoaves</taxon>
        <taxon>Gruiformes</taxon>
        <taxon>Gruidae</taxon>
        <taxon>Grus</taxon>
    </lineage>
</organism>
<feature type="domain" description="Reverse transcriptase" evidence="1">
    <location>
        <begin position="28"/>
        <end position="283"/>
    </location>
</feature>
<protein>
    <submittedName>
        <fullName evidence="2">Mitochondrial enolase superfamily member 1</fullName>
    </submittedName>
</protein>
<reference evidence="2 3" key="1">
    <citation type="submission" date="2024-06" db="EMBL/GenBank/DDBJ databases">
        <title>The draft genome of Grus japonensis, version 3.</title>
        <authorList>
            <person name="Nabeshima K."/>
            <person name="Suzuki S."/>
            <person name="Onuma M."/>
        </authorList>
    </citation>
    <scope>NUCLEOTIDE SEQUENCE [LARGE SCALE GENOMIC DNA]</scope>
    <source>
        <strain evidence="2 3">451A</strain>
    </source>
</reference>
<comment type="caution">
    <text evidence="2">The sequence shown here is derived from an EMBL/GenBank/DDBJ whole genome shotgun (WGS) entry which is preliminary data.</text>
</comment>
<evidence type="ECO:0000313" key="3">
    <source>
        <dbReference type="Proteomes" id="UP001623348"/>
    </source>
</evidence>
<accession>A0ABC9Y5T0</accession>
<gene>
    <name evidence="2" type="ORF">GRJ2_003005900</name>
</gene>
<sequence>MGPDELHPWVLRELADEVARPLAIIFEKSWQCGEVPADWKRGNITPIFKKGKKEDPGNYRLVSLTSMPGKIMEQTLLEAMLRHMENKEVTGDSQHGFAKGKSCLTNLVAFYDGVTASVDKGRAADIIYLDLCKAFDTVPHDILVSQLERHGFDGWTTQWIRNWLDGHTQRVVVNGSMSKWRTVMSGVPQGLVLGPAPFNIFVGDMDNGIECTLSKFADDTKLCGVVDTLGGRDAIQRDLDRLERWAHASCMKFNKAKCQVLHMGRRNPKYDYRLGEEWIESSPKEKDFWALIDEQHNMSQQCALAAQKANRVLGCIKNSVTSRSREVILPLHSALVRPHLQYCIQLWGPQYRRGMELLVRVQRRAMKLIRGLEHLSCEDRLRELGLCSLEKRRLRGRSNCGLPVPEGGLQERWRGTVYQGV</sequence>
<dbReference type="Proteomes" id="UP001623348">
    <property type="component" value="Unassembled WGS sequence"/>
</dbReference>
<evidence type="ECO:0000313" key="2">
    <source>
        <dbReference type="EMBL" id="GAB0205403.1"/>
    </source>
</evidence>
<dbReference type="PROSITE" id="PS50878">
    <property type="entry name" value="RT_POL"/>
    <property type="match status" value="1"/>
</dbReference>